<keyword evidence="4" id="KW-1185">Reference proteome</keyword>
<evidence type="ECO:0000313" key="3">
    <source>
        <dbReference type="EMBL" id="KAG2218433.1"/>
    </source>
</evidence>
<protein>
    <submittedName>
        <fullName evidence="3">Uncharacterized protein</fullName>
    </submittedName>
</protein>
<feature type="region of interest" description="Disordered" evidence="2">
    <location>
        <begin position="1"/>
        <end position="35"/>
    </location>
</feature>
<dbReference type="Proteomes" id="UP000646827">
    <property type="component" value="Unassembled WGS sequence"/>
</dbReference>
<feature type="compositionally biased region" description="Low complexity" evidence="2">
    <location>
        <begin position="81"/>
        <end position="91"/>
    </location>
</feature>
<comment type="caution">
    <text evidence="3">The sequence shown here is derived from an EMBL/GenBank/DDBJ whole genome shotgun (WGS) entry which is preliminary data.</text>
</comment>
<dbReference type="Pfam" id="PF08238">
    <property type="entry name" value="Sel1"/>
    <property type="match status" value="6"/>
</dbReference>
<feature type="region of interest" description="Disordered" evidence="2">
    <location>
        <begin position="420"/>
        <end position="454"/>
    </location>
</feature>
<feature type="compositionally biased region" description="Polar residues" evidence="2">
    <location>
        <begin position="15"/>
        <end position="27"/>
    </location>
</feature>
<dbReference type="Gene3D" id="1.25.40.10">
    <property type="entry name" value="Tetratricopeptide repeat domain"/>
    <property type="match status" value="2"/>
</dbReference>
<evidence type="ECO:0000256" key="1">
    <source>
        <dbReference type="ARBA" id="ARBA00022737"/>
    </source>
</evidence>
<feature type="compositionally biased region" description="Low complexity" evidence="2">
    <location>
        <begin position="435"/>
        <end position="454"/>
    </location>
</feature>
<feature type="region of interest" description="Disordered" evidence="2">
    <location>
        <begin position="296"/>
        <end position="320"/>
    </location>
</feature>
<sequence>MSTTAASIFSHHQDNSGNLRRPTSSFSPPHVNGPPIMVKKRMVTVQDISSVHNEEPMQGLLIVQSDSEYEEDDDEEDDNDSTTTSISTPNTPGESEDTKSHDEEDGVEEKLPLSPTTATCFSLPQQQQRREEEGELLLVPTHLETIQESLDSTIEDDTYSRISIHDEDQYIVSSLSKDEKSSMESDQFSVASSVTSLQQQENHQIEPSYVSEQPIVPQQQQKESMNYLCNMALSSNLEKSNMELLVNSPETTIITQKPFEPPSTNTIMTATTTHQLVQIPHTPEEYKPPTIWSVDATNSDYDDHDDDQSPPAAVSLTNEPPVMLRKHVSKEELQEEQQEPPALTVRTTVAALSSSASLCSRCSSSVGNGPSSATSAISSQEQQLRLLTRPASVISFSSGPNSMYNNPNNNYHHQQPLLMHQQQQPLPAPSPLPIPQQQQQQQFVAPTPQETTSASSVLHKSHSSPQLFSDPLAPIPCSQSKLSIASFSLTHNKDAIKTYRRMASKTNNRSIQMTYAKYLLDVARLYSTTAASNNNNGQQRNSNKINNDNIKTREKLLSEAGYWIERLAKWGHPEALYIKGKWQWHPEQEEPVPESYRAKPQPLKAYRSFQNAARGGCVDAYYELARYQKAHGKYSLAVSCYEKAAKKGHTLANYKMAKILLRGQLQQKRNISLGLEYLKKAADAQGVESAEPAFDLSCIYSDDLECIGIARDSQMSRKNELLAIQYLQKAANAGSPKALHQMGVVHEYGLLGQPQNPWQGFSFYTRAAEDGCEEAMLNLSRLYASGIPGYLMQQHEMAFKWCHRAALKGLGEAEYVLGTYYEDGIGTAPDFNRGLEWFSRAASKGHTGAAEKLNLPKNAFPSSSLVSLPQRVQNNEFDQEDLIQDTPSKLTSLRRKATFELVHQTATVVAATADHTASSNFRNVNNNHGANPSD</sequence>
<dbReference type="PANTHER" id="PTHR46430:SF2">
    <property type="entry name" value="CHITIN SYNTHASE REGULATORY FACTOR 4"/>
    <property type="match status" value="1"/>
</dbReference>
<organism evidence="3 4">
    <name type="scientific">Circinella minor</name>
    <dbReference type="NCBI Taxonomy" id="1195481"/>
    <lineage>
        <taxon>Eukaryota</taxon>
        <taxon>Fungi</taxon>
        <taxon>Fungi incertae sedis</taxon>
        <taxon>Mucoromycota</taxon>
        <taxon>Mucoromycotina</taxon>
        <taxon>Mucoromycetes</taxon>
        <taxon>Mucorales</taxon>
        <taxon>Lichtheimiaceae</taxon>
        <taxon>Circinella</taxon>
    </lineage>
</organism>
<dbReference type="SUPFAM" id="SSF81901">
    <property type="entry name" value="HCP-like"/>
    <property type="match status" value="2"/>
</dbReference>
<feature type="non-terminal residue" evidence="3">
    <location>
        <position position="1"/>
    </location>
</feature>
<dbReference type="SMART" id="SM00671">
    <property type="entry name" value="SEL1"/>
    <property type="match status" value="5"/>
</dbReference>
<proteinExistence type="predicted"/>
<accession>A0A8H7RXL8</accession>
<keyword evidence="1" id="KW-0677">Repeat</keyword>
<evidence type="ECO:0000313" key="4">
    <source>
        <dbReference type="Proteomes" id="UP000646827"/>
    </source>
</evidence>
<gene>
    <name evidence="3" type="ORF">INT45_013177</name>
</gene>
<name>A0A8H7RXL8_9FUNG</name>
<dbReference type="InterPro" id="IPR011990">
    <property type="entry name" value="TPR-like_helical_dom_sf"/>
</dbReference>
<dbReference type="InterPro" id="IPR006597">
    <property type="entry name" value="Sel1-like"/>
</dbReference>
<feature type="compositionally biased region" description="Acidic residues" evidence="2">
    <location>
        <begin position="67"/>
        <end position="80"/>
    </location>
</feature>
<dbReference type="InterPro" id="IPR051726">
    <property type="entry name" value="Chitin_Synth_Reg"/>
</dbReference>
<feature type="region of interest" description="Disordered" evidence="2">
    <location>
        <begin position="67"/>
        <end position="131"/>
    </location>
</feature>
<dbReference type="AlphaFoldDB" id="A0A8H7RXL8"/>
<dbReference type="OrthoDB" id="272077at2759"/>
<dbReference type="EMBL" id="JAEPRB010000230">
    <property type="protein sequence ID" value="KAG2218433.1"/>
    <property type="molecule type" value="Genomic_DNA"/>
</dbReference>
<evidence type="ECO:0000256" key="2">
    <source>
        <dbReference type="SAM" id="MobiDB-lite"/>
    </source>
</evidence>
<reference evidence="3 4" key="1">
    <citation type="submission" date="2020-12" db="EMBL/GenBank/DDBJ databases">
        <title>Metabolic potential, ecology and presence of endohyphal bacteria is reflected in genomic diversity of Mucoromycotina.</title>
        <authorList>
            <person name="Muszewska A."/>
            <person name="Okrasinska A."/>
            <person name="Steczkiewicz K."/>
            <person name="Drgas O."/>
            <person name="Orlowska M."/>
            <person name="Perlinska-Lenart U."/>
            <person name="Aleksandrzak-Piekarczyk T."/>
            <person name="Szatraj K."/>
            <person name="Zielenkiewicz U."/>
            <person name="Pilsyk S."/>
            <person name="Malc E."/>
            <person name="Mieczkowski P."/>
            <person name="Kruszewska J.S."/>
            <person name="Biernat P."/>
            <person name="Pawlowska J."/>
        </authorList>
    </citation>
    <scope>NUCLEOTIDE SEQUENCE [LARGE SCALE GENOMIC DNA]</scope>
    <source>
        <strain evidence="3 4">CBS 142.35</strain>
    </source>
</reference>
<dbReference type="PANTHER" id="PTHR46430">
    <property type="entry name" value="PROTEIN SKT5-RELATED"/>
    <property type="match status" value="1"/>
</dbReference>